<feature type="compositionally biased region" description="Low complexity" evidence="1">
    <location>
        <begin position="220"/>
        <end position="233"/>
    </location>
</feature>
<evidence type="ECO:0000259" key="3">
    <source>
        <dbReference type="PROSITE" id="PS50053"/>
    </source>
</evidence>
<dbReference type="OMA" id="KCAEHVD"/>
<dbReference type="SUPFAM" id="SSF46934">
    <property type="entry name" value="UBA-like"/>
    <property type="match status" value="1"/>
</dbReference>
<organism evidence="4 5">
    <name type="scientific">Babesia microti (strain RI)</name>
    <dbReference type="NCBI Taxonomy" id="1133968"/>
    <lineage>
        <taxon>Eukaryota</taxon>
        <taxon>Sar</taxon>
        <taxon>Alveolata</taxon>
        <taxon>Apicomplexa</taxon>
        <taxon>Aconoidasida</taxon>
        <taxon>Piroplasmida</taxon>
        <taxon>Babesiidae</taxon>
        <taxon>Babesia</taxon>
    </lineage>
</organism>
<feature type="domain" description="Ubiquitin-like" evidence="3">
    <location>
        <begin position="3"/>
        <end position="78"/>
    </location>
</feature>
<evidence type="ECO:0000256" key="1">
    <source>
        <dbReference type="SAM" id="MobiDB-lite"/>
    </source>
</evidence>
<dbReference type="EMBL" id="LN871598">
    <property type="protein sequence ID" value="CTQ40928.1"/>
    <property type="molecule type" value="Genomic_DNA"/>
</dbReference>
<dbReference type="KEGG" id="bmic:BMR1_03g01645"/>
<evidence type="ECO:0000259" key="2">
    <source>
        <dbReference type="PROSITE" id="PS50030"/>
    </source>
</evidence>
<protein>
    <submittedName>
        <fullName evidence="4">Ubiquilin</fullName>
    </submittedName>
</protein>
<keyword evidence="5" id="KW-1185">Reference proteome</keyword>
<dbReference type="InterPro" id="IPR000626">
    <property type="entry name" value="Ubiquitin-like_dom"/>
</dbReference>
<dbReference type="Pfam" id="PF23195">
    <property type="entry name" value="UBQLN1"/>
    <property type="match status" value="1"/>
</dbReference>
<feature type="compositionally biased region" description="Polar residues" evidence="1">
    <location>
        <begin position="80"/>
        <end position="101"/>
    </location>
</feature>
<dbReference type="PROSITE" id="PS50030">
    <property type="entry name" value="UBA"/>
    <property type="match status" value="1"/>
</dbReference>
<dbReference type="GO" id="GO:0031593">
    <property type="term" value="F:polyubiquitin modification-dependent protein binding"/>
    <property type="evidence" value="ECO:0007669"/>
    <property type="project" value="TreeGrafter"/>
</dbReference>
<accession>A0A0K3AQP2</accession>
<dbReference type="PROSITE" id="PS50053">
    <property type="entry name" value="UBIQUITIN_2"/>
    <property type="match status" value="1"/>
</dbReference>
<dbReference type="PANTHER" id="PTHR10677:SF3">
    <property type="entry name" value="FI07626P-RELATED"/>
    <property type="match status" value="1"/>
</dbReference>
<feature type="domain" description="UBA" evidence="2">
    <location>
        <begin position="274"/>
        <end position="318"/>
    </location>
</feature>
<dbReference type="VEuPathDB" id="PiroplasmaDB:BMR1_03g01645"/>
<dbReference type="GO" id="GO:0006511">
    <property type="term" value="P:ubiquitin-dependent protein catabolic process"/>
    <property type="evidence" value="ECO:0007669"/>
    <property type="project" value="TreeGrafter"/>
</dbReference>
<dbReference type="GO" id="GO:0005829">
    <property type="term" value="C:cytosol"/>
    <property type="evidence" value="ECO:0007669"/>
    <property type="project" value="TreeGrafter"/>
</dbReference>
<dbReference type="CDD" id="cd14399">
    <property type="entry name" value="UBA_PLICs"/>
    <property type="match status" value="1"/>
</dbReference>
<dbReference type="AlphaFoldDB" id="A0A0K3AQP2"/>
<dbReference type="Gene3D" id="1.10.8.10">
    <property type="entry name" value="DNA helicase RuvA subunit, C-terminal domain"/>
    <property type="match status" value="1"/>
</dbReference>
<dbReference type="SMART" id="SM00213">
    <property type="entry name" value="UBQ"/>
    <property type="match status" value="1"/>
</dbReference>
<dbReference type="InterPro" id="IPR015496">
    <property type="entry name" value="Ubiquilin"/>
</dbReference>
<dbReference type="Pfam" id="PF00240">
    <property type="entry name" value="ubiquitin"/>
    <property type="match status" value="1"/>
</dbReference>
<dbReference type="PANTHER" id="PTHR10677">
    <property type="entry name" value="UBIQUILIN"/>
    <property type="match status" value="1"/>
</dbReference>
<dbReference type="Gene3D" id="3.10.20.90">
    <property type="entry name" value="Phosphatidylinositol 3-kinase Catalytic Subunit, Chain A, domain 1"/>
    <property type="match status" value="1"/>
</dbReference>
<sequence length="320" mass="35307">MTITLNIKVNSETNFTVEAEPSFTVKELKILCESQSNIEAQNQRLICKGKLLKDTDILSDVGAVDGATVYLVRSQVNKTQSAAPKQNTVPQPTLQTTNQPAGQTQTSGLGFQQQGFQQGFSGSQQPGFQANPFQSMLAGGFPNLDPTQMMEILNSPMAQEAMQRLSQNPEVLRNILQNSSLMTPMLEQNPMLSEMLSNPELMRSMLRPEVLQAGLQMHQAMQQQQQQQPGTQTNPIGSQNPDFSNMMRQMMNVFQQNPSVAQPTAPQVYTDPRPPAERFATQLQALAEMGFIDTEKNITALIATNGDLNATVTRLLESNF</sequence>
<gene>
    <name evidence="4" type="ORF">BMR1_03g01645</name>
</gene>
<name>A0A0K3AQP2_BABMR</name>
<proteinExistence type="predicted"/>
<reference evidence="4 5" key="1">
    <citation type="journal article" date="2012" name="Nucleic Acids Res.">
        <title>Sequencing of the smallest Apicomplexan genome from the human pathogen Babesia microti.</title>
        <authorList>
            <person name="Cornillot E."/>
            <person name="Hadj-Kaddour K."/>
            <person name="Dassouli A."/>
            <person name="Noel B."/>
            <person name="Ranwez V."/>
            <person name="Vacherie B."/>
            <person name="Augagneur Y."/>
            <person name="Bres V."/>
            <person name="Duclos A."/>
            <person name="Randazzo S."/>
            <person name="Carcy B."/>
            <person name="Debierre-Grockiego F."/>
            <person name="Delbecq S."/>
            <person name="Moubri-Menage K."/>
            <person name="Shams-Eldin H."/>
            <person name="Usmani-Brown S."/>
            <person name="Bringaud F."/>
            <person name="Wincker P."/>
            <person name="Vivares C.P."/>
            <person name="Schwarz R.T."/>
            <person name="Schetters T.P."/>
            <person name="Krause P.J."/>
            <person name="Gorenflot A."/>
            <person name="Berry V."/>
            <person name="Barbe V."/>
            <person name="Ben Mamoun C."/>
        </authorList>
    </citation>
    <scope>NUCLEOTIDE SEQUENCE [LARGE SCALE GENOMIC DNA]</scope>
    <source>
        <strain evidence="4 5">RI</strain>
    </source>
</reference>
<dbReference type="GeneID" id="24424964"/>
<feature type="compositionally biased region" description="Polar residues" evidence="1">
    <location>
        <begin position="234"/>
        <end position="244"/>
    </location>
</feature>
<feature type="region of interest" description="Disordered" evidence="1">
    <location>
        <begin position="80"/>
        <end position="106"/>
    </location>
</feature>
<feature type="region of interest" description="Disordered" evidence="1">
    <location>
        <begin position="220"/>
        <end position="244"/>
    </location>
</feature>
<reference evidence="4 5" key="3">
    <citation type="journal article" date="2016" name="Sci. Rep.">
        <title>Genome-wide diversity and gene expression profiling of Babesia microti isolates identify polymorphic genes that mediate host-pathogen interactions.</title>
        <authorList>
            <person name="Silva J.C."/>
            <person name="Cornillot E."/>
            <person name="McCracken C."/>
            <person name="Usmani-Brown S."/>
            <person name="Dwivedi A."/>
            <person name="Ifeonu O.O."/>
            <person name="Crabtree J."/>
            <person name="Gotia H.T."/>
            <person name="Virji A.Z."/>
            <person name="Reynes C."/>
            <person name="Colinge J."/>
            <person name="Kumar V."/>
            <person name="Lawres L."/>
            <person name="Pazzi J.E."/>
            <person name="Pablo J.V."/>
            <person name="Hung C."/>
            <person name="Brancato J."/>
            <person name="Kumari P."/>
            <person name="Orvis J."/>
            <person name="Tretina K."/>
            <person name="Chibucos M."/>
            <person name="Ott S."/>
            <person name="Sadzewicz L."/>
            <person name="Sengamalay N."/>
            <person name="Shetty A.C."/>
            <person name="Su Q."/>
            <person name="Tallon L."/>
            <person name="Fraser C.M."/>
            <person name="Frutos R."/>
            <person name="Molina D.M."/>
            <person name="Krause P.J."/>
            <person name="Ben Mamoun C."/>
        </authorList>
    </citation>
    <scope>NUCLEOTIDE SEQUENCE [LARGE SCALE GENOMIC DNA]</scope>
    <source>
        <strain evidence="4 5">RI</strain>
    </source>
</reference>
<dbReference type="SUPFAM" id="SSF54236">
    <property type="entry name" value="Ubiquitin-like"/>
    <property type="match status" value="1"/>
</dbReference>
<dbReference type="InterPro" id="IPR009060">
    <property type="entry name" value="UBA-like_sf"/>
</dbReference>
<dbReference type="SMART" id="SM00165">
    <property type="entry name" value="UBA"/>
    <property type="match status" value="1"/>
</dbReference>
<dbReference type="InterPro" id="IPR015940">
    <property type="entry name" value="UBA"/>
</dbReference>
<evidence type="ECO:0000313" key="5">
    <source>
        <dbReference type="Proteomes" id="UP000002899"/>
    </source>
</evidence>
<dbReference type="OrthoDB" id="267397at2759"/>
<dbReference type="InterPro" id="IPR029071">
    <property type="entry name" value="Ubiquitin-like_domsf"/>
</dbReference>
<reference evidence="4 5" key="2">
    <citation type="journal article" date="2013" name="PLoS ONE">
        <title>Whole genome mapping and re-organization of the nuclear and mitochondrial genomes of Babesia microti isolates.</title>
        <authorList>
            <person name="Cornillot E."/>
            <person name="Dassouli A."/>
            <person name="Garg A."/>
            <person name="Pachikara N."/>
            <person name="Randazzo S."/>
            <person name="Depoix D."/>
            <person name="Carcy B."/>
            <person name="Delbecq S."/>
            <person name="Frutos R."/>
            <person name="Silva J.C."/>
            <person name="Sutton R."/>
            <person name="Krause P.J."/>
            <person name="Mamoun C.B."/>
        </authorList>
    </citation>
    <scope>NUCLEOTIDE SEQUENCE [LARGE SCALE GENOMIC DNA]</scope>
    <source>
        <strain evidence="4 5">RI</strain>
    </source>
</reference>
<evidence type="ECO:0000313" key="4">
    <source>
        <dbReference type="EMBL" id="CTQ40928.1"/>
    </source>
</evidence>
<dbReference type="RefSeq" id="XP_012648939.1">
    <property type="nucleotide sequence ID" value="XM_012793485.1"/>
</dbReference>
<dbReference type="Proteomes" id="UP000002899">
    <property type="component" value="Chromosome III"/>
</dbReference>